<dbReference type="OrthoDB" id="10353597at2759"/>
<keyword evidence="4" id="KW-1185">Reference proteome</keyword>
<accession>C5KKI0</accession>
<feature type="compositionally biased region" description="Basic and acidic residues" evidence="1">
    <location>
        <begin position="166"/>
        <end position="178"/>
    </location>
</feature>
<gene>
    <name evidence="3" type="ORF">Pmar_PMAR023417</name>
</gene>
<dbReference type="EMBL" id="GG673688">
    <property type="protein sequence ID" value="EER15092.1"/>
    <property type="molecule type" value="Genomic_DNA"/>
</dbReference>
<evidence type="ECO:0000256" key="1">
    <source>
        <dbReference type="SAM" id="MobiDB-lite"/>
    </source>
</evidence>
<keyword evidence="2" id="KW-0732">Signal</keyword>
<name>C5KKI0_PERM5</name>
<reference evidence="3 4" key="1">
    <citation type="submission" date="2008-07" db="EMBL/GenBank/DDBJ databases">
        <authorList>
            <person name="El-Sayed N."/>
            <person name="Caler E."/>
            <person name="Inman J."/>
            <person name="Amedeo P."/>
            <person name="Hass B."/>
            <person name="Wortman J."/>
        </authorList>
    </citation>
    <scope>NUCLEOTIDE SEQUENCE [LARGE SCALE GENOMIC DNA]</scope>
    <source>
        <strain evidence="4">ATCC 50983 / TXsc</strain>
    </source>
</reference>
<feature type="region of interest" description="Disordered" evidence="1">
    <location>
        <begin position="164"/>
        <end position="191"/>
    </location>
</feature>
<dbReference type="RefSeq" id="XP_002783296.1">
    <property type="nucleotide sequence ID" value="XM_002783250.1"/>
</dbReference>
<dbReference type="GeneID" id="9061975"/>
<organism evidence="4">
    <name type="scientific">Perkinsus marinus (strain ATCC 50983 / TXsc)</name>
    <dbReference type="NCBI Taxonomy" id="423536"/>
    <lineage>
        <taxon>Eukaryota</taxon>
        <taxon>Sar</taxon>
        <taxon>Alveolata</taxon>
        <taxon>Perkinsozoa</taxon>
        <taxon>Perkinsea</taxon>
        <taxon>Perkinsida</taxon>
        <taxon>Perkinsidae</taxon>
        <taxon>Perkinsus</taxon>
    </lineage>
</organism>
<dbReference type="Proteomes" id="UP000007800">
    <property type="component" value="Unassembled WGS sequence"/>
</dbReference>
<feature type="compositionally biased region" description="Basic and acidic residues" evidence="1">
    <location>
        <begin position="113"/>
        <end position="124"/>
    </location>
</feature>
<evidence type="ECO:0000256" key="2">
    <source>
        <dbReference type="SAM" id="SignalP"/>
    </source>
</evidence>
<evidence type="ECO:0000313" key="4">
    <source>
        <dbReference type="Proteomes" id="UP000007800"/>
    </source>
</evidence>
<feature type="region of interest" description="Disordered" evidence="1">
    <location>
        <begin position="104"/>
        <end position="124"/>
    </location>
</feature>
<dbReference type="AlphaFoldDB" id="C5KKI0"/>
<dbReference type="OMA" id="NASICYT"/>
<protein>
    <submittedName>
        <fullName evidence="3">Uncharacterized protein</fullName>
    </submittedName>
</protein>
<evidence type="ECO:0000313" key="3">
    <source>
        <dbReference type="EMBL" id="EER15092.1"/>
    </source>
</evidence>
<feature type="chain" id="PRO_5002952744" evidence="2">
    <location>
        <begin position="32"/>
        <end position="205"/>
    </location>
</feature>
<feature type="signal peptide" evidence="2">
    <location>
        <begin position="1"/>
        <end position="31"/>
    </location>
</feature>
<sequence length="205" mass="22480">MAITLSSPKLFFTASIIMIIAVLSPFMGVHAETCSELCSRIKKCASSKYGSYCKASSVHSTTTVCYGLFKDLNASICYTDSQGDNCWGSPVECEYDDYGFDEVTTGPTSPSLNDKRDSRPSPEKWRILPTTTYANDAAAIDSQSSALSSSGASRRRLTELSVVMQRPEEEWPSQKEVPKPVSTAKRQGQPSLSCEFSQWALEKVL</sequence>
<proteinExistence type="predicted"/>
<dbReference type="InParanoid" id="C5KKI0"/>